<feature type="chain" id="PRO_5041374421" evidence="1">
    <location>
        <begin position="18"/>
        <end position="176"/>
    </location>
</feature>
<accession>A0AA36H798</accession>
<evidence type="ECO:0000313" key="3">
    <source>
        <dbReference type="Proteomes" id="UP001176961"/>
    </source>
</evidence>
<evidence type="ECO:0000313" key="2">
    <source>
        <dbReference type="EMBL" id="CAJ0605431.1"/>
    </source>
</evidence>
<reference evidence="2" key="1">
    <citation type="submission" date="2023-07" db="EMBL/GenBank/DDBJ databases">
        <authorList>
            <consortium name="CYATHOMIX"/>
        </authorList>
    </citation>
    <scope>NUCLEOTIDE SEQUENCE</scope>
    <source>
        <strain evidence="2">N/A</strain>
    </source>
</reference>
<evidence type="ECO:0000256" key="1">
    <source>
        <dbReference type="SAM" id="SignalP"/>
    </source>
</evidence>
<dbReference type="Proteomes" id="UP001176961">
    <property type="component" value="Unassembled WGS sequence"/>
</dbReference>
<comment type="caution">
    <text evidence="2">The sequence shown here is derived from an EMBL/GenBank/DDBJ whole genome shotgun (WGS) entry which is preliminary data.</text>
</comment>
<gene>
    <name evidence="2" type="ORF">CYNAS_LOCUS17414</name>
</gene>
<dbReference type="AlphaFoldDB" id="A0AA36H798"/>
<keyword evidence="3" id="KW-1185">Reference proteome</keyword>
<sequence>MYVPLLVAFMASVNVYAIWPRKLGPDESAALDLVMRISKMTFKELNTLLTLQAEGIKPVQATDVQRHKDPDLYRKMVVLQHNYGKLSEEAKAYVDEVFHMAMEHTRSLVANHYLKPEELDEAWKLAAKMHELKIDDELESRLYRTFLCAYISFCLCYTRMADSLVSSYGTVSNKDL</sequence>
<keyword evidence="1" id="KW-0732">Signal</keyword>
<proteinExistence type="predicted"/>
<organism evidence="2 3">
    <name type="scientific">Cylicocyclus nassatus</name>
    <name type="common">Nematode worm</name>
    <dbReference type="NCBI Taxonomy" id="53992"/>
    <lineage>
        <taxon>Eukaryota</taxon>
        <taxon>Metazoa</taxon>
        <taxon>Ecdysozoa</taxon>
        <taxon>Nematoda</taxon>
        <taxon>Chromadorea</taxon>
        <taxon>Rhabditida</taxon>
        <taxon>Rhabditina</taxon>
        <taxon>Rhabditomorpha</taxon>
        <taxon>Strongyloidea</taxon>
        <taxon>Strongylidae</taxon>
        <taxon>Cylicocyclus</taxon>
    </lineage>
</organism>
<protein>
    <submittedName>
        <fullName evidence="2">Uncharacterized protein</fullName>
    </submittedName>
</protein>
<dbReference type="EMBL" id="CATQJL010000316">
    <property type="protein sequence ID" value="CAJ0605431.1"/>
    <property type="molecule type" value="Genomic_DNA"/>
</dbReference>
<feature type="signal peptide" evidence="1">
    <location>
        <begin position="1"/>
        <end position="17"/>
    </location>
</feature>
<name>A0AA36H798_CYLNA</name>